<protein>
    <recommendedName>
        <fullName evidence="3">SGNH hydrolase-type esterase domain-containing protein</fullName>
    </recommendedName>
</protein>
<comment type="caution">
    <text evidence="1">The sequence shown here is derived from an EMBL/GenBank/DDBJ whole genome shotgun (WGS) entry which is preliminary data.</text>
</comment>
<accession>A0ABX1W0P3</accession>
<evidence type="ECO:0000313" key="2">
    <source>
        <dbReference type="Proteomes" id="UP000566071"/>
    </source>
</evidence>
<dbReference type="Gene3D" id="3.40.50.1110">
    <property type="entry name" value="SGNH hydrolase"/>
    <property type="match status" value="2"/>
</dbReference>
<dbReference type="PANTHER" id="PTHR30383">
    <property type="entry name" value="THIOESTERASE 1/PROTEASE 1/LYSOPHOSPHOLIPASE L1"/>
    <property type="match status" value="1"/>
</dbReference>
<dbReference type="InterPro" id="IPR051532">
    <property type="entry name" value="Ester_Hydrolysis_Enzymes"/>
</dbReference>
<reference evidence="1 2" key="1">
    <citation type="submission" date="2020-05" db="EMBL/GenBank/DDBJ databases">
        <authorList>
            <person name="Khan S.A."/>
            <person name="Jeon C.O."/>
            <person name="Chun B.H."/>
        </authorList>
    </citation>
    <scope>NUCLEOTIDE SEQUENCE [LARGE SCALE GENOMIC DNA]</scope>
    <source>
        <strain evidence="1 2">S1162</strain>
    </source>
</reference>
<dbReference type="Proteomes" id="UP000566071">
    <property type="component" value="Unassembled WGS sequence"/>
</dbReference>
<organism evidence="1 2">
    <name type="scientific">Mucilaginibacter humi</name>
    <dbReference type="NCBI Taxonomy" id="2732510"/>
    <lineage>
        <taxon>Bacteria</taxon>
        <taxon>Pseudomonadati</taxon>
        <taxon>Bacteroidota</taxon>
        <taxon>Sphingobacteriia</taxon>
        <taxon>Sphingobacteriales</taxon>
        <taxon>Sphingobacteriaceae</taxon>
        <taxon>Mucilaginibacter</taxon>
    </lineage>
</organism>
<gene>
    <name evidence="1" type="ORF">HK413_03845</name>
</gene>
<sequence length="132" mass="14110">MQRIDAKNYAPGGPQARVDSANAVIKELAIKNKCHLIDLNKILLACGGSTGDKESLFQNVANFNVNDGVHPTANGYKVIGTAVYQAIVNTEPKATNILCFGDSITFGYKMKGQGTITGDCYPAVLNSIFNNQ</sequence>
<dbReference type="EMBL" id="JABFCR010000012">
    <property type="protein sequence ID" value="NNU33503.1"/>
    <property type="molecule type" value="Genomic_DNA"/>
</dbReference>
<dbReference type="SUPFAM" id="SSF52266">
    <property type="entry name" value="SGNH hydrolase"/>
    <property type="match status" value="1"/>
</dbReference>
<evidence type="ECO:0008006" key="3">
    <source>
        <dbReference type="Google" id="ProtNLM"/>
    </source>
</evidence>
<dbReference type="PANTHER" id="PTHR30383:SF5">
    <property type="entry name" value="SGNH HYDROLASE-TYPE ESTERASE DOMAIN-CONTAINING PROTEIN"/>
    <property type="match status" value="1"/>
</dbReference>
<evidence type="ECO:0000313" key="1">
    <source>
        <dbReference type="EMBL" id="NNU33503.1"/>
    </source>
</evidence>
<name>A0ABX1W0P3_9SPHI</name>
<proteinExistence type="predicted"/>
<dbReference type="InterPro" id="IPR036514">
    <property type="entry name" value="SGNH_hydro_sf"/>
</dbReference>
<keyword evidence="2" id="KW-1185">Reference proteome</keyword>